<keyword evidence="7 9" id="KW-0414">Isoprene biosynthesis</keyword>
<feature type="binding site" evidence="9">
    <location>
        <position position="210"/>
    </location>
    <ligand>
        <name>1-deoxy-D-xylulose 5-phosphate</name>
        <dbReference type="ChEBI" id="CHEBI:57792"/>
    </ligand>
</feature>
<feature type="binding site" evidence="9">
    <location>
        <position position="11"/>
    </location>
    <ligand>
        <name>NADPH</name>
        <dbReference type="ChEBI" id="CHEBI:57783"/>
    </ligand>
</feature>
<keyword evidence="9" id="KW-0460">Magnesium</keyword>
<dbReference type="EC" id="1.1.1.267" evidence="9"/>
<comment type="cofactor">
    <cofactor evidence="9">
        <name>Mg(2+)</name>
        <dbReference type="ChEBI" id="CHEBI:18420"/>
    </cofactor>
    <cofactor evidence="9">
        <name>Mn(2+)</name>
        <dbReference type="ChEBI" id="CHEBI:29035"/>
    </cofactor>
</comment>
<feature type="binding site" evidence="9">
    <location>
        <position position="150"/>
    </location>
    <ligand>
        <name>Mn(2+)</name>
        <dbReference type="ChEBI" id="CHEBI:29035"/>
    </ligand>
</feature>
<dbReference type="PANTHER" id="PTHR30525">
    <property type="entry name" value="1-DEOXY-D-XYLULOSE 5-PHOSPHATE REDUCTOISOMERASE"/>
    <property type="match status" value="1"/>
</dbReference>
<feature type="binding site" evidence="9">
    <location>
        <position position="203"/>
    </location>
    <ligand>
        <name>NADPH</name>
        <dbReference type="ChEBI" id="CHEBI:57783"/>
    </ligand>
</feature>
<dbReference type="InterPro" id="IPR036291">
    <property type="entry name" value="NAD(P)-bd_dom_sf"/>
</dbReference>
<protein>
    <recommendedName>
        <fullName evidence="9">1-deoxy-D-xylulose 5-phosphate reductoisomerase</fullName>
        <shortName evidence="9">DXP reductoisomerase</shortName>
        <ecNumber evidence="9">1.1.1.267</ecNumber>
    </recommendedName>
    <alternativeName>
        <fullName evidence="9">1-deoxyxylulose-5-phosphate reductoisomerase</fullName>
    </alternativeName>
    <alternativeName>
        <fullName evidence="9">2-C-methyl-D-erythritol 4-phosphate synthase</fullName>
    </alternativeName>
</protein>
<evidence type="ECO:0000256" key="7">
    <source>
        <dbReference type="ARBA" id="ARBA00023229"/>
    </source>
</evidence>
<feature type="binding site" evidence="9">
    <location>
        <position position="124"/>
    </location>
    <ligand>
        <name>NADPH</name>
        <dbReference type="ChEBI" id="CHEBI:57783"/>
    </ligand>
</feature>
<evidence type="ECO:0000313" key="14">
    <source>
        <dbReference type="Proteomes" id="UP000199598"/>
    </source>
</evidence>
<dbReference type="Gene3D" id="1.10.1740.10">
    <property type="match status" value="1"/>
</dbReference>
<evidence type="ECO:0000256" key="1">
    <source>
        <dbReference type="ARBA" id="ARBA00005094"/>
    </source>
</evidence>
<evidence type="ECO:0000313" key="13">
    <source>
        <dbReference type="EMBL" id="SFK73698.1"/>
    </source>
</evidence>
<evidence type="ECO:0000256" key="9">
    <source>
        <dbReference type="HAMAP-Rule" id="MF_00183"/>
    </source>
</evidence>
<evidence type="ECO:0000256" key="4">
    <source>
        <dbReference type="ARBA" id="ARBA00022857"/>
    </source>
</evidence>
<feature type="binding site" evidence="9">
    <location>
        <position position="12"/>
    </location>
    <ligand>
        <name>NADPH</name>
        <dbReference type="ChEBI" id="CHEBI:57783"/>
    </ligand>
</feature>
<feature type="binding site" evidence="9">
    <location>
        <position position="219"/>
    </location>
    <ligand>
        <name>1-deoxy-D-xylulose 5-phosphate</name>
        <dbReference type="ChEBI" id="CHEBI:57792"/>
    </ligand>
</feature>
<feature type="binding site" evidence="9">
    <location>
        <position position="38"/>
    </location>
    <ligand>
        <name>NADPH</name>
        <dbReference type="ChEBI" id="CHEBI:57783"/>
    </ligand>
</feature>
<dbReference type="HAMAP" id="MF_00183">
    <property type="entry name" value="DXP_reductoisom"/>
    <property type="match status" value="1"/>
</dbReference>
<dbReference type="Pfam" id="PF13288">
    <property type="entry name" value="DXPR_C"/>
    <property type="match status" value="1"/>
</dbReference>
<dbReference type="SUPFAM" id="SSF69055">
    <property type="entry name" value="1-deoxy-D-xylulose-5-phosphate reductoisomerase, C-terminal domain"/>
    <property type="match status" value="1"/>
</dbReference>
<feature type="binding site" evidence="9">
    <location>
        <position position="174"/>
    </location>
    <ligand>
        <name>1-deoxy-D-xylulose 5-phosphate</name>
        <dbReference type="ChEBI" id="CHEBI:57792"/>
    </ligand>
</feature>
<dbReference type="EMBL" id="FOSK01000008">
    <property type="protein sequence ID" value="SFK73698.1"/>
    <property type="molecule type" value="Genomic_DNA"/>
</dbReference>
<evidence type="ECO:0000256" key="8">
    <source>
        <dbReference type="ARBA" id="ARBA00048543"/>
    </source>
</evidence>
<dbReference type="RefSeq" id="WP_093521080.1">
    <property type="nucleotide sequence ID" value="NZ_FOSK01000008.1"/>
</dbReference>
<feature type="binding site" evidence="9">
    <location>
        <position position="122"/>
    </location>
    <ligand>
        <name>NADPH</name>
        <dbReference type="ChEBI" id="CHEBI:57783"/>
    </ligand>
</feature>
<keyword evidence="6 9" id="KW-0464">Manganese</keyword>
<feature type="binding site" evidence="9">
    <location>
        <position position="37"/>
    </location>
    <ligand>
        <name>NADPH</name>
        <dbReference type="ChEBI" id="CHEBI:57783"/>
    </ligand>
</feature>
<feature type="binding site" evidence="9">
    <location>
        <position position="150"/>
    </location>
    <ligand>
        <name>1-deoxy-D-xylulose 5-phosphate</name>
        <dbReference type="ChEBI" id="CHEBI:57792"/>
    </ligand>
</feature>
<evidence type="ECO:0000259" key="10">
    <source>
        <dbReference type="Pfam" id="PF02670"/>
    </source>
</evidence>
<feature type="binding site" evidence="9">
    <location>
        <position position="14"/>
    </location>
    <ligand>
        <name>NADPH</name>
        <dbReference type="ChEBI" id="CHEBI:57783"/>
    </ligand>
</feature>
<gene>
    <name evidence="9" type="primary">dxr</name>
    <name evidence="13" type="ORF">SAMN04488518_108240</name>
</gene>
<feature type="binding site" evidence="9">
    <location>
        <position position="149"/>
    </location>
    <ligand>
        <name>1-deoxy-D-xylulose 5-phosphate</name>
        <dbReference type="ChEBI" id="CHEBI:57792"/>
    </ligand>
</feature>
<dbReference type="Pfam" id="PF08436">
    <property type="entry name" value="DXP_redisom_C"/>
    <property type="match status" value="1"/>
</dbReference>
<dbReference type="InterPro" id="IPR013644">
    <property type="entry name" value="DXP_reductoisomerase_C"/>
</dbReference>
<keyword evidence="14" id="KW-1185">Reference proteome</keyword>
<proteinExistence type="inferred from homology"/>
<dbReference type="Pfam" id="PF02670">
    <property type="entry name" value="DXP_reductoisom"/>
    <property type="match status" value="1"/>
</dbReference>
<feature type="binding site" evidence="9">
    <location>
        <position position="148"/>
    </location>
    <ligand>
        <name>Mn(2+)</name>
        <dbReference type="ChEBI" id="CHEBI:29035"/>
    </ligand>
</feature>
<comment type="pathway">
    <text evidence="1 9">Isoprenoid biosynthesis; isopentenyl diphosphate biosynthesis via DXP pathway; isopentenyl diphosphate from 1-deoxy-D-xylulose 5-phosphate: step 1/6.</text>
</comment>
<feature type="binding site" evidence="9">
    <location>
        <position position="13"/>
    </location>
    <ligand>
        <name>NADPH</name>
        <dbReference type="ChEBI" id="CHEBI:57783"/>
    </ligand>
</feature>
<sequence length="390" mass="41652">MTKSLTVLGATGSVGASTLKVIAHSPERYDVNALVAGRNVDALAKACRETGAKRAVIGDASKYEDLKTALAGTGVEVSAGREAVLEVASQKVDVLVSAMVGAAGLEPTIEGIKAGSNIALANKETMVCAGTIVCELAEKHGSKLLPMDSEHNAIFQVFEQDDPKAVDKVIVTASGGPFRTSTLEEMRVATPEVALKHPNWSMGQRITIDSASMVNKGLELIEAYHLFPITADQLDVVVHPQSIVHGMVRYCDGSLLAHMAVPDMCGPIAHCLAYPTRKTAPIADLDLGMIGRLDFEKPDFERFPALSLARKVMELGDGAGTIFNAADEVAVEAFLGRKIGFLQIPELLEDVLNRLHTQNMLDCSDQLEEILQLDQVARRVANEVIGKMAA</sequence>
<dbReference type="InterPro" id="IPR026877">
    <property type="entry name" value="DXPR_C"/>
</dbReference>
<feature type="binding site" evidence="9">
    <location>
        <position position="39"/>
    </location>
    <ligand>
        <name>NADPH</name>
        <dbReference type="ChEBI" id="CHEBI:57783"/>
    </ligand>
</feature>
<feature type="domain" description="1-deoxy-D-xylulose 5-phosphate reductoisomerase C-terminal" evidence="11">
    <location>
        <begin position="144"/>
        <end position="227"/>
    </location>
</feature>
<dbReference type="Gene3D" id="3.40.50.720">
    <property type="entry name" value="NAD(P)-binding Rossmann-like Domain"/>
    <property type="match status" value="1"/>
</dbReference>
<evidence type="ECO:0000259" key="12">
    <source>
        <dbReference type="Pfam" id="PF13288"/>
    </source>
</evidence>
<dbReference type="SUPFAM" id="SSF51735">
    <property type="entry name" value="NAD(P)-binding Rossmann-fold domains"/>
    <property type="match status" value="1"/>
</dbReference>
<comment type="function">
    <text evidence="9">Catalyzes the NADPH-dependent rearrangement and reduction of 1-deoxy-D-xylulose-5-phosphate (DXP) to 2-C-methyl-D-erythritol 4-phosphate (MEP).</text>
</comment>
<feature type="binding site" evidence="9">
    <location>
        <position position="197"/>
    </location>
    <ligand>
        <name>1-deoxy-D-xylulose 5-phosphate</name>
        <dbReference type="ChEBI" id="CHEBI:57792"/>
    </ligand>
</feature>
<dbReference type="PANTHER" id="PTHR30525:SF0">
    <property type="entry name" value="1-DEOXY-D-XYLULOSE 5-PHOSPHATE REDUCTOISOMERASE, CHLOROPLASTIC"/>
    <property type="match status" value="1"/>
</dbReference>
<comment type="catalytic activity">
    <reaction evidence="8">
        <text>2-C-methyl-D-erythritol 4-phosphate + NADP(+) = 1-deoxy-D-xylulose 5-phosphate + NADPH + H(+)</text>
        <dbReference type="Rhea" id="RHEA:13717"/>
        <dbReference type="ChEBI" id="CHEBI:15378"/>
        <dbReference type="ChEBI" id="CHEBI:57783"/>
        <dbReference type="ChEBI" id="CHEBI:57792"/>
        <dbReference type="ChEBI" id="CHEBI:58262"/>
        <dbReference type="ChEBI" id="CHEBI:58349"/>
        <dbReference type="EC" id="1.1.1.267"/>
    </reaction>
    <physiologicalReaction direction="right-to-left" evidence="8">
        <dbReference type="Rhea" id="RHEA:13719"/>
    </physiologicalReaction>
</comment>
<evidence type="ECO:0000256" key="3">
    <source>
        <dbReference type="ARBA" id="ARBA00022723"/>
    </source>
</evidence>
<keyword evidence="5 9" id="KW-0560">Oxidoreductase</keyword>
<dbReference type="InterPro" id="IPR013512">
    <property type="entry name" value="DXP_reductoisomerase_N"/>
</dbReference>
<feature type="domain" description="DXP reductoisomerase C-terminal" evidence="12">
    <location>
        <begin position="259"/>
        <end position="379"/>
    </location>
</feature>
<evidence type="ECO:0000256" key="2">
    <source>
        <dbReference type="ARBA" id="ARBA00006825"/>
    </source>
</evidence>
<dbReference type="NCBIfam" id="TIGR00243">
    <property type="entry name" value="Dxr"/>
    <property type="match status" value="1"/>
</dbReference>
<feature type="binding site" evidence="9">
    <location>
        <position position="215"/>
    </location>
    <ligand>
        <name>1-deoxy-D-xylulose 5-phosphate</name>
        <dbReference type="ChEBI" id="CHEBI:57792"/>
    </ligand>
</feature>
<name>A0A1I4BY00_9HYPH</name>
<feature type="binding site" evidence="9">
    <location>
        <position position="219"/>
    </location>
    <ligand>
        <name>Mn(2+)</name>
        <dbReference type="ChEBI" id="CHEBI:29035"/>
    </ligand>
</feature>
<reference evidence="13 14" key="1">
    <citation type="submission" date="2016-10" db="EMBL/GenBank/DDBJ databases">
        <authorList>
            <person name="Varghese N."/>
            <person name="Submissions S."/>
        </authorList>
    </citation>
    <scope>NUCLEOTIDE SEQUENCE [LARGE SCALE GENOMIC DNA]</scope>
    <source>
        <strain evidence="13 14">DSM 16392</strain>
    </source>
</reference>
<evidence type="ECO:0000259" key="11">
    <source>
        <dbReference type="Pfam" id="PF08436"/>
    </source>
</evidence>
<evidence type="ECO:0000256" key="6">
    <source>
        <dbReference type="ARBA" id="ARBA00023211"/>
    </source>
</evidence>
<feature type="domain" description="1-deoxy-D-xylulose 5-phosphate reductoisomerase N-terminal" evidence="10">
    <location>
        <begin position="5"/>
        <end position="130"/>
    </location>
</feature>
<dbReference type="InterPro" id="IPR036169">
    <property type="entry name" value="DXPR_C_sf"/>
</dbReference>
<feature type="binding site" evidence="9">
    <location>
        <position position="123"/>
    </location>
    <ligand>
        <name>1-deoxy-D-xylulose 5-phosphate</name>
        <dbReference type="ChEBI" id="CHEBI:57792"/>
    </ligand>
</feature>
<dbReference type="PIRSF" id="PIRSF006205">
    <property type="entry name" value="Dxp_reductismrs"/>
    <property type="match status" value="1"/>
</dbReference>
<organism evidence="13 14">
    <name type="scientific">Pseudovibrio ascidiaceicola</name>
    <dbReference type="NCBI Taxonomy" id="285279"/>
    <lineage>
        <taxon>Bacteria</taxon>
        <taxon>Pseudomonadati</taxon>
        <taxon>Pseudomonadota</taxon>
        <taxon>Alphaproteobacteria</taxon>
        <taxon>Hyphomicrobiales</taxon>
        <taxon>Stappiaceae</taxon>
        <taxon>Pseudovibrio</taxon>
    </lineage>
</organism>
<keyword evidence="3 9" id="KW-0479">Metal-binding</keyword>
<dbReference type="InterPro" id="IPR003821">
    <property type="entry name" value="DXP_reductoisomerase"/>
</dbReference>
<dbReference type="SUPFAM" id="SSF55347">
    <property type="entry name" value="Glyceraldehyde-3-phosphate dehydrogenase-like, C-terminal domain"/>
    <property type="match status" value="1"/>
</dbReference>
<dbReference type="Proteomes" id="UP000199598">
    <property type="component" value="Unassembled WGS sequence"/>
</dbReference>
<evidence type="ECO:0000256" key="5">
    <source>
        <dbReference type="ARBA" id="ARBA00023002"/>
    </source>
</evidence>
<comment type="caution">
    <text evidence="13">The sequence shown here is derived from an EMBL/GenBank/DDBJ whole genome shotgun (WGS) entry which is preliminary data.</text>
</comment>
<accession>A0A1I4BY00</accession>
<feature type="binding site" evidence="9">
    <location>
        <position position="216"/>
    </location>
    <ligand>
        <name>1-deoxy-D-xylulose 5-phosphate</name>
        <dbReference type="ChEBI" id="CHEBI:57792"/>
    </ligand>
</feature>
<keyword evidence="4 9" id="KW-0521">NADP</keyword>
<comment type="similarity">
    <text evidence="2 9">Belongs to the DXR family.</text>
</comment>